<organism evidence="1 2">
    <name type="scientific">Acaulospora colombiana</name>
    <dbReference type="NCBI Taxonomy" id="27376"/>
    <lineage>
        <taxon>Eukaryota</taxon>
        <taxon>Fungi</taxon>
        <taxon>Fungi incertae sedis</taxon>
        <taxon>Mucoromycota</taxon>
        <taxon>Glomeromycotina</taxon>
        <taxon>Glomeromycetes</taxon>
        <taxon>Diversisporales</taxon>
        <taxon>Acaulosporaceae</taxon>
        <taxon>Acaulospora</taxon>
    </lineage>
</organism>
<evidence type="ECO:0000313" key="2">
    <source>
        <dbReference type="Proteomes" id="UP000789525"/>
    </source>
</evidence>
<comment type="caution">
    <text evidence="1">The sequence shown here is derived from an EMBL/GenBank/DDBJ whole genome shotgun (WGS) entry which is preliminary data.</text>
</comment>
<protein>
    <submittedName>
        <fullName evidence="1">9392_t:CDS:1</fullName>
    </submittedName>
</protein>
<dbReference type="Proteomes" id="UP000789525">
    <property type="component" value="Unassembled WGS sequence"/>
</dbReference>
<keyword evidence="2" id="KW-1185">Reference proteome</keyword>
<name>A0ACA9K543_9GLOM</name>
<reference evidence="1" key="1">
    <citation type="submission" date="2021-06" db="EMBL/GenBank/DDBJ databases">
        <authorList>
            <person name="Kallberg Y."/>
            <person name="Tangrot J."/>
            <person name="Rosling A."/>
        </authorList>
    </citation>
    <scope>NUCLEOTIDE SEQUENCE</scope>
    <source>
        <strain evidence="1">CL356</strain>
    </source>
</reference>
<proteinExistence type="predicted"/>
<evidence type="ECO:0000313" key="1">
    <source>
        <dbReference type="EMBL" id="CAG8452991.1"/>
    </source>
</evidence>
<accession>A0ACA9K543</accession>
<gene>
    <name evidence="1" type="ORF">ACOLOM_LOCUS836</name>
</gene>
<sequence>MAQQNINDLTKLFGFGKEGRRPGDPLIVTEDTTSWEIYNHKAAEVDREMIKDWNNSLNTLLIFTALYSAVLTAFIIESMKLLHEDPTETTRNILIIISKQLSNNSLPAFEPIAYQTPQYAVVVNALFFTSLSCALIAALSAVLALQWVANYDMGLNTSSARKRALQRHVRFRGVEKWRMAEFIASLPLLIFMALFLFFIGIADWLWHMNRAISGIVIGGIGIGCLLYTVTNLISITNVVAPFRTPISKELPVMMRQVLAWFQKIIIILLSTWHGLNGPEQDADHTTEPQLTFNKREENTFEGKDAIAIDGILWLANNIEISPPATSSFIALLKDLSEVPALTLMDEEKLKDAPWDTIFEMLCSPYIGKKEYGVDELERAKWICKGMAIMTPYLESPLFRRFLGGLLELNDRSLTSMAYFAYSKLPGNRRSIGIDTAFEHTSGVVSQIGYNYLYFMLLDAKEVSSSSSMPHRTRLVKSMANAWAVPSTAIRNGSPSDVIPVDLIDLILNFVIPRVEVDTFEARYLAATQPFGRRWSDAIHSLLRMMAQQLIAQISYKFDSSSGYTKELELLSFIMESRREDLIEEKDDFVWVLVDKSPEAHGYDRFLSIGDDLCRGMYCKAFTSAWVDLVLALDDFVTRLPPSSFHFYSKTVHFIKYFIKYPTPFDRSNSRTLAQVRDSCLAWIISWRCPSDVQFQGLIHPEFGNWNDTIEREVNNLFKMDLLELDDDVKSDARISFH</sequence>
<dbReference type="EMBL" id="CAJVPT010000918">
    <property type="protein sequence ID" value="CAG8452991.1"/>
    <property type="molecule type" value="Genomic_DNA"/>
</dbReference>